<dbReference type="InterPro" id="IPR001810">
    <property type="entry name" value="F-box_dom"/>
</dbReference>
<dbReference type="SUPFAM" id="SSF81383">
    <property type="entry name" value="F-box domain"/>
    <property type="match status" value="1"/>
</dbReference>
<feature type="domain" description="F-box" evidence="1">
    <location>
        <begin position="30"/>
        <end position="76"/>
    </location>
</feature>
<dbReference type="InterPro" id="IPR036047">
    <property type="entry name" value="F-box-like_dom_sf"/>
</dbReference>
<dbReference type="EMBL" id="KQ965763">
    <property type="protein sequence ID" value="KXS15266.1"/>
    <property type="molecule type" value="Genomic_DNA"/>
</dbReference>
<dbReference type="PROSITE" id="PS50181">
    <property type="entry name" value="FBOX"/>
    <property type="match status" value="1"/>
</dbReference>
<proteinExistence type="predicted"/>
<evidence type="ECO:0000313" key="2">
    <source>
        <dbReference type="EMBL" id="KXS15266.1"/>
    </source>
</evidence>
<dbReference type="AlphaFoldDB" id="A0A139AEL3"/>
<sequence length="317" mass="35838">MPSPETHRDLPLHPSLDPCSAAGSVDIGPLNHLQNLPPELLHLIFSFLGTDSLLVARETCRVARTIVNERRIWSQHRFRLERNYWYSQILTKVVERSITVLHLTIFGGDVSAFATSVVAINLKGNDGAIAVGLILRILDEFVALRGASFQGRLGEGDVPELLETCTEDRVKRWVRALSLLDLTHAIGPLCRNHTSRVVWYTAHIRSFQRCFEKICIWRSSPALCLQCGSDVVDAYVVRNAGIRSTRCAKLCQRRTMTCMRCRAYNGWTVCSVENCRAQCCPTCSEPCRVCEALASYCKEHKRIYGHYRTVWARTCLV</sequence>
<reference evidence="2 3" key="1">
    <citation type="journal article" date="2015" name="Genome Biol. Evol.">
        <title>Phylogenomic analyses indicate that early fungi evolved digesting cell walls of algal ancestors of land plants.</title>
        <authorList>
            <person name="Chang Y."/>
            <person name="Wang S."/>
            <person name="Sekimoto S."/>
            <person name="Aerts A.L."/>
            <person name="Choi C."/>
            <person name="Clum A."/>
            <person name="LaButti K.M."/>
            <person name="Lindquist E.A."/>
            <person name="Yee Ngan C."/>
            <person name="Ohm R.A."/>
            <person name="Salamov A.A."/>
            <person name="Grigoriev I.V."/>
            <person name="Spatafora J.W."/>
            <person name="Berbee M.L."/>
        </authorList>
    </citation>
    <scope>NUCLEOTIDE SEQUENCE [LARGE SCALE GENOMIC DNA]</scope>
    <source>
        <strain evidence="2 3">JEL478</strain>
    </source>
</reference>
<organism evidence="2 3">
    <name type="scientific">Gonapodya prolifera (strain JEL478)</name>
    <name type="common">Monoblepharis prolifera</name>
    <dbReference type="NCBI Taxonomy" id="1344416"/>
    <lineage>
        <taxon>Eukaryota</taxon>
        <taxon>Fungi</taxon>
        <taxon>Fungi incertae sedis</taxon>
        <taxon>Chytridiomycota</taxon>
        <taxon>Chytridiomycota incertae sedis</taxon>
        <taxon>Monoblepharidomycetes</taxon>
        <taxon>Monoblepharidales</taxon>
        <taxon>Gonapodyaceae</taxon>
        <taxon>Gonapodya</taxon>
    </lineage>
</organism>
<dbReference type="SMART" id="SM00256">
    <property type="entry name" value="FBOX"/>
    <property type="match status" value="1"/>
</dbReference>
<keyword evidence="3" id="KW-1185">Reference proteome</keyword>
<protein>
    <recommendedName>
        <fullName evidence="1">F-box domain-containing protein</fullName>
    </recommendedName>
</protein>
<gene>
    <name evidence="2" type="ORF">M427DRAFT_135226</name>
</gene>
<dbReference type="Gene3D" id="1.20.1280.50">
    <property type="match status" value="1"/>
</dbReference>
<dbReference type="Proteomes" id="UP000070544">
    <property type="component" value="Unassembled WGS sequence"/>
</dbReference>
<evidence type="ECO:0000259" key="1">
    <source>
        <dbReference type="PROSITE" id="PS50181"/>
    </source>
</evidence>
<name>A0A139AEL3_GONPJ</name>
<accession>A0A139AEL3</accession>
<evidence type="ECO:0000313" key="3">
    <source>
        <dbReference type="Proteomes" id="UP000070544"/>
    </source>
</evidence>
<dbReference type="Pfam" id="PF12937">
    <property type="entry name" value="F-box-like"/>
    <property type="match status" value="1"/>
</dbReference>